<keyword evidence="2" id="KW-1185">Reference proteome</keyword>
<dbReference type="SUPFAM" id="SSF50630">
    <property type="entry name" value="Acid proteases"/>
    <property type="match status" value="1"/>
</dbReference>
<evidence type="ECO:0000313" key="2">
    <source>
        <dbReference type="Proteomes" id="UP000217276"/>
    </source>
</evidence>
<dbReference type="CDD" id="cd05483">
    <property type="entry name" value="retropepsin_like_bacteria"/>
    <property type="match status" value="1"/>
</dbReference>
<dbReference type="Proteomes" id="UP000217276">
    <property type="component" value="Chromosome"/>
</dbReference>
<sequence length="149" mass="16466">MGHTLKKFLIKKKGYVSVSLESIDTLHFILYARVNGKSGRFILDTGASNTCIGENWADYFELIAERSEIRAAGAGTDTLKTQTSVGNLLQIGDVIIKKQPLLIFDLSHINRALAEFGAEPVQGIIGADILLKKKAVIDYAQSQLYLQRR</sequence>
<dbReference type="RefSeq" id="WP_095912994.1">
    <property type="nucleotide sequence ID" value="NZ_CALIIH010000049.1"/>
</dbReference>
<dbReference type="KEGG" id="clk:CGC53_01215"/>
<dbReference type="Gene3D" id="2.40.70.10">
    <property type="entry name" value="Acid Proteases"/>
    <property type="match status" value="1"/>
</dbReference>
<dbReference type="EMBL" id="CP022384">
    <property type="protein sequence ID" value="ATA81071.1"/>
    <property type="molecule type" value="Genomic_DNA"/>
</dbReference>
<dbReference type="GO" id="GO:0004190">
    <property type="term" value="F:aspartic-type endopeptidase activity"/>
    <property type="evidence" value="ECO:0007669"/>
    <property type="project" value="InterPro"/>
</dbReference>
<gene>
    <name evidence="1" type="ORF">CGC53_01215</name>
</gene>
<dbReference type="InterPro" id="IPR001969">
    <property type="entry name" value="Aspartic_peptidase_AS"/>
</dbReference>
<proteinExistence type="predicted"/>
<reference evidence="2" key="1">
    <citation type="submission" date="2017-06" db="EMBL/GenBank/DDBJ databases">
        <title>Capnocytophaga spp. assemblies.</title>
        <authorList>
            <person name="Gulvik C.A."/>
        </authorList>
    </citation>
    <scope>NUCLEOTIDE SEQUENCE [LARGE SCALE GENOMIC DNA]</scope>
    <source>
        <strain evidence="2">H6253</strain>
    </source>
</reference>
<dbReference type="PROSITE" id="PS00141">
    <property type="entry name" value="ASP_PROTEASE"/>
    <property type="match status" value="1"/>
</dbReference>
<keyword evidence="1" id="KW-0378">Hydrolase</keyword>
<dbReference type="AlphaFoldDB" id="A0A250F7I3"/>
<keyword evidence="1" id="KW-0645">Protease</keyword>
<accession>A0A250F7I3</accession>
<dbReference type="InterPro" id="IPR034122">
    <property type="entry name" value="Retropepsin-like_bacterial"/>
</dbReference>
<dbReference type="Pfam" id="PF13650">
    <property type="entry name" value="Asp_protease_2"/>
    <property type="match status" value="1"/>
</dbReference>
<evidence type="ECO:0000313" key="1">
    <source>
        <dbReference type="EMBL" id="ATA81071.1"/>
    </source>
</evidence>
<protein>
    <submittedName>
        <fullName evidence="1">Acid protease</fullName>
    </submittedName>
</protein>
<dbReference type="GO" id="GO:0006508">
    <property type="term" value="P:proteolysis"/>
    <property type="evidence" value="ECO:0007669"/>
    <property type="project" value="UniProtKB-KW"/>
</dbReference>
<name>A0A250F7I3_9FLAO</name>
<dbReference type="InterPro" id="IPR021109">
    <property type="entry name" value="Peptidase_aspartic_dom_sf"/>
</dbReference>
<organism evidence="1 2">
    <name type="scientific">Capnocytophaga leadbetteri</name>
    <dbReference type="NCBI Taxonomy" id="327575"/>
    <lineage>
        <taxon>Bacteria</taxon>
        <taxon>Pseudomonadati</taxon>
        <taxon>Bacteroidota</taxon>
        <taxon>Flavobacteriia</taxon>
        <taxon>Flavobacteriales</taxon>
        <taxon>Flavobacteriaceae</taxon>
        <taxon>Capnocytophaga</taxon>
    </lineage>
</organism>